<organism evidence="1 2">
    <name type="scientific">Trichinella pseudospiralis</name>
    <name type="common">Parasitic roundworm</name>
    <dbReference type="NCBI Taxonomy" id="6337"/>
    <lineage>
        <taxon>Eukaryota</taxon>
        <taxon>Metazoa</taxon>
        <taxon>Ecdysozoa</taxon>
        <taxon>Nematoda</taxon>
        <taxon>Enoplea</taxon>
        <taxon>Dorylaimia</taxon>
        <taxon>Trichinellida</taxon>
        <taxon>Trichinellidae</taxon>
        <taxon>Trichinella</taxon>
    </lineage>
</organism>
<dbReference type="AlphaFoldDB" id="A0A0V0XE17"/>
<evidence type="ECO:0000313" key="2">
    <source>
        <dbReference type="Proteomes" id="UP000054815"/>
    </source>
</evidence>
<dbReference type="Proteomes" id="UP000054815">
    <property type="component" value="Unassembled WGS sequence"/>
</dbReference>
<gene>
    <name evidence="1" type="ORF">T4E_4024</name>
</gene>
<reference evidence="1 2" key="1">
    <citation type="submission" date="2015-01" db="EMBL/GenBank/DDBJ databases">
        <title>Evolution of Trichinella species and genotypes.</title>
        <authorList>
            <person name="Korhonen P.K."/>
            <person name="Edoardo P."/>
            <person name="Giuseppe L.R."/>
            <person name="Gasser R.B."/>
        </authorList>
    </citation>
    <scope>NUCLEOTIDE SEQUENCE [LARGE SCALE GENOMIC DNA]</scope>
    <source>
        <strain evidence="1">ISS141</strain>
    </source>
</reference>
<name>A0A0V0XE17_TRIPS</name>
<sequence length="61" mass="6329">MTELQAGCSSMVAGKLSGLEIFLLLDSGAVVSVASESIWRSATKGQPLRTAEEGFILLSDG</sequence>
<evidence type="ECO:0008006" key="3">
    <source>
        <dbReference type="Google" id="ProtNLM"/>
    </source>
</evidence>
<protein>
    <recommendedName>
        <fullName evidence="3">Peptidase A2 domain-containing protein</fullName>
    </recommendedName>
</protein>
<dbReference type="EMBL" id="JYDU01000616">
    <property type="protein sequence ID" value="KRX85875.1"/>
    <property type="molecule type" value="Genomic_DNA"/>
</dbReference>
<evidence type="ECO:0000313" key="1">
    <source>
        <dbReference type="EMBL" id="KRX85875.1"/>
    </source>
</evidence>
<comment type="caution">
    <text evidence="1">The sequence shown here is derived from an EMBL/GenBank/DDBJ whole genome shotgun (WGS) entry which is preliminary data.</text>
</comment>
<accession>A0A0V0XE17</accession>
<proteinExistence type="predicted"/>